<dbReference type="GO" id="GO:0006284">
    <property type="term" value="P:base-excision repair"/>
    <property type="evidence" value="ECO:0007669"/>
    <property type="project" value="TreeGrafter"/>
</dbReference>
<dbReference type="PANTHER" id="PTHR11370:SF5">
    <property type="entry name" value="DNA REPAIR PROTEIN XRCC1"/>
    <property type="match status" value="1"/>
</dbReference>
<proteinExistence type="predicted"/>
<accession>T1HAP8</accession>
<feature type="compositionally biased region" description="Low complexity" evidence="1">
    <location>
        <begin position="206"/>
        <end position="222"/>
    </location>
</feature>
<reference evidence="2" key="1">
    <citation type="submission" date="2015-05" db="UniProtKB">
        <authorList>
            <consortium name="EnsemblMetazoa"/>
        </authorList>
    </citation>
    <scope>IDENTIFICATION</scope>
</reference>
<feature type="compositionally biased region" description="Acidic residues" evidence="1">
    <location>
        <begin position="13"/>
        <end position="38"/>
    </location>
</feature>
<dbReference type="AlphaFoldDB" id="T1HAP8"/>
<protein>
    <submittedName>
        <fullName evidence="2">BRCT domain-containing protein</fullName>
    </submittedName>
</protein>
<dbReference type="VEuPathDB" id="VectorBase:RPRC001103"/>
<dbReference type="PANTHER" id="PTHR11370">
    <property type="entry name" value="DNA-REPAIR PROTEIN XRCC1"/>
    <property type="match status" value="1"/>
</dbReference>
<evidence type="ECO:0000313" key="2">
    <source>
        <dbReference type="EnsemblMetazoa" id="RPRC001103-PA"/>
    </source>
</evidence>
<feature type="compositionally biased region" description="Polar residues" evidence="1">
    <location>
        <begin position="223"/>
        <end position="237"/>
    </location>
</feature>
<dbReference type="HOGENOM" id="CLU_691370_0_0_1"/>
<dbReference type="EMBL" id="ACPB03010080">
    <property type="status" value="NOT_ANNOTATED_CDS"/>
    <property type="molecule type" value="Genomic_DNA"/>
</dbReference>
<dbReference type="STRING" id="13249.T1HAP8"/>
<dbReference type="Pfam" id="PF00533">
    <property type="entry name" value="BRCT"/>
    <property type="match status" value="1"/>
</dbReference>
<feature type="region of interest" description="Disordered" evidence="1">
    <location>
        <begin position="171"/>
        <end position="238"/>
    </location>
</feature>
<name>T1HAP8_RHOPR</name>
<dbReference type="OMA" id="HEKWIFE"/>
<dbReference type="InterPro" id="IPR001357">
    <property type="entry name" value="BRCT_dom"/>
</dbReference>
<dbReference type="InParanoid" id="T1HAP8"/>
<dbReference type="PROSITE" id="PS50172">
    <property type="entry name" value="BRCT"/>
    <property type="match status" value="1"/>
</dbReference>
<organism evidence="2 3">
    <name type="scientific">Rhodnius prolixus</name>
    <name type="common">Triatomid bug</name>
    <dbReference type="NCBI Taxonomy" id="13249"/>
    <lineage>
        <taxon>Eukaryota</taxon>
        <taxon>Metazoa</taxon>
        <taxon>Ecdysozoa</taxon>
        <taxon>Arthropoda</taxon>
        <taxon>Hexapoda</taxon>
        <taxon>Insecta</taxon>
        <taxon>Pterygota</taxon>
        <taxon>Neoptera</taxon>
        <taxon>Paraneoptera</taxon>
        <taxon>Hemiptera</taxon>
        <taxon>Heteroptera</taxon>
        <taxon>Panheteroptera</taxon>
        <taxon>Cimicomorpha</taxon>
        <taxon>Reduviidae</taxon>
        <taxon>Triatominae</taxon>
        <taxon>Rhodnius</taxon>
    </lineage>
</organism>
<dbReference type="InterPro" id="IPR036420">
    <property type="entry name" value="BRCT_dom_sf"/>
</dbReference>
<dbReference type="Proteomes" id="UP000015103">
    <property type="component" value="Unassembled WGS sequence"/>
</dbReference>
<dbReference type="GO" id="GO:0005634">
    <property type="term" value="C:nucleus"/>
    <property type="evidence" value="ECO:0007669"/>
    <property type="project" value="TreeGrafter"/>
</dbReference>
<feature type="region of interest" description="Disordered" evidence="1">
    <location>
        <begin position="249"/>
        <end position="268"/>
    </location>
</feature>
<evidence type="ECO:0000313" key="3">
    <source>
        <dbReference type="Proteomes" id="UP000015103"/>
    </source>
</evidence>
<sequence>MSSEESTNAILEYLEDSGSEFYPDSDERDSDILSDEDNSKEKPKKKTVTPKNDKVKEKKANVTITPTLTNTVAAAPNTVKKVVRASVQAFKKREERPFGNLMAGVVFVISGYENPLRSELRNKALAMGARYEANWNHNCTHLIFALDPNDVLLPESDEEIHELVERSISAPVKRSACRDSSDGADTDDEIEKVRQKQRKQNGCLPSTSGNNNTTGITSNWSSQISDNGISGSPQNENNDAEEVKNIIAQKRSSKGKQETDNFSKNSLSAEVEKENCKKEDASVYEMDTESEDDNYWIKNKPEESTLPPLPAFFQGATMALLDDLSETDRKLLTRYIKAHQGNIANDGTDLKTILYAVTEDSASIERVREDYPQVIGVTPEWIWRSHDEAKLLPASSFKV</sequence>
<dbReference type="SUPFAM" id="SSF52113">
    <property type="entry name" value="BRCT domain"/>
    <property type="match status" value="2"/>
</dbReference>
<dbReference type="Gene3D" id="3.40.50.10190">
    <property type="entry name" value="BRCT domain"/>
    <property type="match status" value="2"/>
</dbReference>
<feature type="region of interest" description="Disordered" evidence="1">
    <location>
        <begin position="1"/>
        <end position="57"/>
    </location>
</feature>
<dbReference type="EnsemblMetazoa" id="RPRC001103-RA">
    <property type="protein sequence ID" value="RPRC001103-PA"/>
    <property type="gene ID" value="RPRC001103"/>
</dbReference>
<dbReference type="SMART" id="SM00292">
    <property type="entry name" value="BRCT"/>
    <property type="match status" value="2"/>
</dbReference>
<dbReference type="eggNOG" id="KOG3226">
    <property type="taxonomic scope" value="Eukaryota"/>
</dbReference>
<keyword evidence="3" id="KW-1185">Reference proteome</keyword>
<evidence type="ECO:0000256" key="1">
    <source>
        <dbReference type="SAM" id="MobiDB-lite"/>
    </source>
</evidence>